<keyword evidence="2" id="KW-0378">Hydrolase</keyword>
<keyword evidence="3" id="KW-1185">Reference proteome</keyword>
<proteinExistence type="predicted"/>
<evidence type="ECO:0000259" key="1">
    <source>
        <dbReference type="Pfam" id="PF05448"/>
    </source>
</evidence>
<dbReference type="InterPro" id="IPR039069">
    <property type="entry name" value="CE7"/>
</dbReference>
<gene>
    <name evidence="2" type="ORF">ACFFGN_35635</name>
</gene>
<feature type="domain" description="Acetyl xylan esterase" evidence="1">
    <location>
        <begin position="4"/>
        <end position="314"/>
    </location>
</feature>
<evidence type="ECO:0000313" key="3">
    <source>
        <dbReference type="Proteomes" id="UP001589890"/>
    </source>
</evidence>
<evidence type="ECO:0000313" key="2">
    <source>
        <dbReference type="EMBL" id="MFC0629452.1"/>
    </source>
</evidence>
<dbReference type="InterPro" id="IPR008391">
    <property type="entry name" value="AXE1_dom"/>
</dbReference>
<protein>
    <submittedName>
        <fullName evidence="2">Alpha/beta fold hydrolase</fullName>
    </submittedName>
</protein>
<dbReference type="RefSeq" id="WP_380057564.1">
    <property type="nucleotide sequence ID" value="NZ_JBHLTC010000057.1"/>
</dbReference>
<accession>A0ABV6R0T0</accession>
<dbReference type="GO" id="GO:0016787">
    <property type="term" value="F:hydrolase activity"/>
    <property type="evidence" value="ECO:0007669"/>
    <property type="project" value="UniProtKB-KW"/>
</dbReference>
<dbReference type="Proteomes" id="UP001589890">
    <property type="component" value="Unassembled WGS sequence"/>
</dbReference>
<dbReference type="Pfam" id="PF05448">
    <property type="entry name" value="AXE1"/>
    <property type="match status" value="1"/>
</dbReference>
<dbReference type="Gene3D" id="3.40.50.1820">
    <property type="entry name" value="alpha/beta hydrolase"/>
    <property type="match status" value="1"/>
</dbReference>
<dbReference type="PANTHER" id="PTHR40111:SF1">
    <property type="entry name" value="CEPHALOSPORIN-C DEACETYLASE"/>
    <property type="match status" value="1"/>
</dbReference>
<dbReference type="InterPro" id="IPR029058">
    <property type="entry name" value="AB_hydrolase_fold"/>
</dbReference>
<dbReference type="EMBL" id="JBHLTC010000057">
    <property type="protein sequence ID" value="MFC0629452.1"/>
    <property type="molecule type" value="Genomic_DNA"/>
</dbReference>
<dbReference type="SUPFAM" id="SSF53474">
    <property type="entry name" value="alpha/beta-Hydrolases"/>
    <property type="match status" value="1"/>
</dbReference>
<name>A0ABV6R0T0_9ACTN</name>
<organism evidence="2 3">
    <name type="scientific">Kribbella deserti</name>
    <dbReference type="NCBI Taxonomy" id="1926257"/>
    <lineage>
        <taxon>Bacteria</taxon>
        <taxon>Bacillati</taxon>
        <taxon>Actinomycetota</taxon>
        <taxon>Actinomycetes</taxon>
        <taxon>Propionibacteriales</taxon>
        <taxon>Kribbellaceae</taxon>
        <taxon>Kribbella</taxon>
    </lineage>
</organism>
<sequence>MPLAFDLPFEALQTYQGTNPRPADFDEFWAKSLTELAGVDADVELVPADFTVPFARTEHLYFTGTGGARVHAKLVRPLSVDGPAPAVLMFHGYGGEPPKWTELLGYAARGFTIAALDVREQVGYVDNLPRANSFNLKHHVVDGLDAGPDQLLYRHVFLDTRRLFDIVSSLDEVDPDRIATTGWSQGGGLSLVAAALEPRVKLVATVYPFLCDYQRAWQMSLESAPYDEISTWFRKRDPQHQREQEVFNRLGYVDVQHLSDRIQGRVEMFVGLEDKTCPPSTQFAAYNKVTAPKALHIYPDFGHDDLPGAMDRIYTLIGETL</sequence>
<reference evidence="2 3" key="1">
    <citation type="submission" date="2024-09" db="EMBL/GenBank/DDBJ databases">
        <authorList>
            <person name="Sun Q."/>
            <person name="Mori K."/>
        </authorList>
    </citation>
    <scope>NUCLEOTIDE SEQUENCE [LARGE SCALE GENOMIC DNA]</scope>
    <source>
        <strain evidence="2 3">CGMCC 1.15906</strain>
    </source>
</reference>
<comment type="caution">
    <text evidence="2">The sequence shown here is derived from an EMBL/GenBank/DDBJ whole genome shotgun (WGS) entry which is preliminary data.</text>
</comment>
<dbReference type="PANTHER" id="PTHR40111">
    <property type="entry name" value="CEPHALOSPORIN-C DEACETYLASE"/>
    <property type="match status" value="1"/>
</dbReference>